<evidence type="ECO:0000256" key="1">
    <source>
        <dbReference type="SAM" id="SignalP"/>
    </source>
</evidence>
<evidence type="ECO:0000313" key="2">
    <source>
        <dbReference type="EMBL" id="VDK62817.1"/>
    </source>
</evidence>
<feature type="chain" id="PRO_5018180863" evidence="1">
    <location>
        <begin position="16"/>
        <end position="129"/>
    </location>
</feature>
<proteinExistence type="predicted"/>
<gene>
    <name evidence="2" type="ORF">CGOC_LOCUS5579</name>
</gene>
<feature type="signal peptide" evidence="1">
    <location>
        <begin position="1"/>
        <end position="15"/>
    </location>
</feature>
<protein>
    <submittedName>
        <fullName evidence="2">Uncharacterized protein</fullName>
    </submittedName>
</protein>
<dbReference type="EMBL" id="UYRV01017137">
    <property type="protein sequence ID" value="VDK62817.1"/>
    <property type="molecule type" value="Genomic_DNA"/>
</dbReference>
<accession>A0A3P6RTM0</accession>
<evidence type="ECO:0000313" key="3">
    <source>
        <dbReference type="Proteomes" id="UP000271889"/>
    </source>
</evidence>
<dbReference type="AlphaFoldDB" id="A0A3P6RTM0"/>
<dbReference type="OrthoDB" id="5869585at2759"/>
<name>A0A3P6RTM0_CYLGO</name>
<dbReference type="Proteomes" id="UP000271889">
    <property type="component" value="Unassembled WGS sequence"/>
</dbReference>
<reference evidence="2 3" key="1">
    <citation type="submission" date="2018-11" db="EMBL/GenBank/DDBJ databases">
        <authorList>
            <consortium name="Pathogen Informatics"/>
        </authorList>
    </citation>
    <scope>NUCLEOTIDE SEQUENCE [LARGE SCALE GENOMIC DNA]</scope>
</reference>
<keyword evidence="1" id="KW-0732">Signal</keyword>
<sequence>MFILILLPLIPCSYALSRHSSIGNVTEVSRSIVMNLDARMTCLYETLEKNMTLSVTLSPMLDPFPMSLRLTSPSGQFSEWENGNDDVYMHHNVTEDGINLKTLVRLSRTADRQNHTCVPMLDSPFCSFL</sequence>
<keyword evidence="3" id="KW-1185">Reference proteome</keyword>
<organism evidence="2 3">
    <name type="scientific">Cylicostephanus goldi</name>
    <name type="common">Nematode worm</name>
    <dbReference type="NCBI Taxonomy" id="71465"/>
    <lineage>
        <taxon>Eukaryota</taxon>
        <taxon>Metazoa</taxon>
        <taxon>Ecdysozoa</taxon>
        <taxon>Nematoda</taxon>
        <taxon>Chromadorea</taxon>
        <taxon>Rhabditida</taxon>
        <taxon>Rhabditina</taxon>
        <taxon>Rhabditomorpha</taxon>
        <taxon>Strongyloidea</taxon>
        <taxon>Strongylidae</taxon>
        <taxon>Cylicostephanus</taxon>
    </lineage>
</organism>